<dbReference type="SUPFAM" id="SSF74653">
    <property type="entry name" value="TolA/TonB C-terminal domain"/>
    <property type="match status" value="1"/>
</dbReference>
<dbReference type="GO" id="GO:0098797">
    <property type="term" value="C:plasma membrane protein complex"/>
    <property type="evidence" value="ECO:0007669"/>
    <property type="project" value="TreeGrafter"/>
</dbReference>
<dbReference type="Pfam" id="PF03544">
    <property type="entry name" value="TonB_C"/>
    <property type="match status" value="1"/>
</dbReference>
<name>A0A0E9LRS2_9BACT</name>
<dbReference type="Proteomes" id="UP000032900">
    <property type="component" value="Unassembled WGS sequence"/>
</dbReference>
<dbReference type="GO" id="GO:0031992">
    <property type="term" value="F:energy transducer activity"/>
    <property type="evidence" value="ECO:0007669"/>
    <property type="project" value="TreeGrafter"/>
</dbReference>
<dbReference type="AlphaFoldDB" id="A0A0E9LRS2"/>
<reference evidence="2 3" key="1">
    <citation type="journal article" date="2015" name="Microbes Environ.">
        <title>Distribution and evolution of nitrogen fixation genes in the phylum bacteroidetes.</title>
        <authorList>
            <person name="Inoue J."/>
            <person name="Oshima K."/>
            <person name="Suda W."/>
            <person name="Sakamoto M."/>
            <person name="Iino T."/>
            <person name="Noda S."/>
            <person name="Hongoh Y."/>
            <person name="Hattori M."/>
            <person name="Ohkuma M."/>
        </authorList>
    </citation>
    <scope>NUCLEOTIDE SEQUENCE [LARGE SCALE GENOMIC DNA]</scope>
    <source>
        <strain evidence="2">JCM 15548</strain>
    </source>
</reference>
<accession>A0A0E9LRS2</accession>
<dbReference type="PANTHER" id="PTHR33446">
    <property type="entry name" value="PROTEIN TONB-RELATED"/>
    <property type="match status" value="1"/>
</dbReference>
<organism evidence="2 3">
    <name type="scientific">Geofilum rubicundum JCM 15548</name>
    <dbReference type="NCBI Taxonomy" id="1236989"/>
    <lineage>
        <taxon>Bacteria</taxon>
        <taxon>Pseudomonadati</taxon>
        <taxon>Bacteroidota</taxon>
        <taxon>Bacteroidia</taxon>
        <taxon>Marinilabiliales</taxon>
        <taxon>Marinilabiliaceae</taxon>
        <taxon>Geofilum</taxon>
    </lineage>
</organism>
<dbReference type="InterPro" id="IPR051045">
    <property type="entry name" value="TonB-dependent_transducer"/>
</dbReference>
<dbReference type="InterPro" id="IPR037682">
    <property type="entry name" value="TonB_C"/>
</dbReference>
<proteinExistence type="predicted"/>
<dbReference type="PANTHER" id="PTHR33446:SF2">
    <property type="entry name" value="PROTEIN TONB"/>
    <property type="match status" value="1"/>
</dbReference>
<keyword evidence="3" id="KW-1185">Reference proteome</keyword>
<evidence type="ECO:0000313" key="3">
    <source>
        <dbReference type="Proteomes" id="UP000032900"/>
    </source>
</evidence>
<protein>
    <submittedName>
        <fullName evidence="2">Regulatory sensor-transducer, BlaR1/MecR1 family</fullName>
    </submittedName>
</protein>
<dbReference type="Gene3D" id="3.30.1150.10">
    <property type="match status" value="1"/>
</dbReference>
<comment type="caution">
    <text evidence="2">The sequence shown here is derived from an EMBL/GenBank/DDBJ whole genome shotgun (WGS) entry which is preliminary data.</text>
</comment>
<dbReference type="STRING" id="1236989.JCM15548_14809"/>
<gene>
    <name evidence="2" type="ORF">JCM15548_14809</name>
</gene>
<dbReference type="GO" id="GO:0055085">
    <property type="term" value="P:transmembrane transport"/>
    <property type="evidence" value="ECO:0007669"/>
    <property type="project" value="InterPro"/>
</dbReference>
<dbReference type="EMBL" id="BAZW01000171">
    <property type="protein sequence ID" value="GAO27929.1"/>
    <property type="molecule type" value="Genomic_DNA"/>
</dbReference>
<evidence type="ECO:0000259" key="1">
    <source>
        <dbReference type="Pfam" id="PF03544"/>
    </source>
</evidence>
<evidence type="ECO:0000313" key="2">
    <source>
        <dbReference type="EMBL" id="GAO27929.1"/>
    </source>
</evidence>
<sequence>MILFSLTIYATEQTPDLLIYKSDTIYIDTYPLEYLMDKDSSINRTILFYSDDMCMSTDCWRGHIATWRIDNDSLFLVKMVDCCEGYLMKMDEIFGETSSKVFASWYTGELIEYQSWFSVEDESSNSFRCKILNGRVESIVNAKFLGQKKDTALIDNVINSDTSIYVLVDKYPTLMTESKNYEIAELKTFILENIRFPQNDVDCMGAVYISFVIEKNGTISNKEFVRRLCNSYDEEAMKVVDLMTTWKPGLINGLPVRTKITLPIRYRYN</sequence>
<feature type="domain" description="TonB C-terminal" evidence="1">
    <location>
        <begin position="205"/>
        <end position="267"/>
    </location>
</feature>